<name>A0A1J4MR80_9CRYT</name>
<dbReference type="Proteomes" id="UP000186804">
    <property type="component" value="Unassembled WGS sequence"/>
</dbReference>
<organism evidence="1 2">
    <name type="scientific">Cryptosporidium andersoni</name>
    <dbReference type="NCBI Taxonomy" id="117008"/>
    <lineage>
        <taxon>Eukaryota</taxon>
        <taxon>Sar</taxon>
        <taxon>Alveolata</taxon>
        <taxon>Apicomplexa</taxon>
        <taxon>Conoidasida</taxon>
        <taxon>Coccidia</taxon>
        <taxon>Eucoccidiorida</taxon>
        <taxon>Eimeriorina</taxon>
        <taxon>Cryptosporidiidae</taxon>
        <taxon>Cryptosporidium</taxon>
    </lineage>
</organism>
<dbReference type="VEuPathDB" id="CryptoDB:cand_002780"/>
<gene>
    <name evidence="1" type="ORF">cand_002780</name>
</gene>
<dbReference type="AlphaFoldDB" id="A0A1J4MR80"/>
<comment type="caution">
    <text evidence="1">The sequence shown here is derived from an EMBL/GenBank/DDBJ whole genome shotgun (WGS) entry which is preliminary data.</text>
</comment>
<dbReference type="OrthoDB" id="343339at2759"/>
<keyword evidence="2" id="KW-1185">Reference proteome</keyword>
<dbReference type="PANTHER" id="PTHR37935:SF1">
    <property type="entry name" value="CHROMOSOME UNDETERMINED SCAFFOLD_14, WHOLE GENOME SHOTGUN SEQUENCE"/>
    <property type="match status" value="1"/>
</dbReference>
<proteinExistence type="predicted"/>
<reference evidence="1 2" key="1">
    <citation type="submission" date="2016-10" db="EMBL/GenBank/DDBJ databases">
        <title>Reductive evolution of mitochondrial metabolism and differential evolution of invasion-related proteins in Cryptosporidium.</title>
        <authorList>
            <person name="Liu S."/>
            <person name="Roellig D.M."/>
            <person name="Guo Y."/>
            <person name="Li N."/>
            <person name="Frace M.A."/>
            <person name="Tang K."/>
            <person name="Zhang L."/>
            <person name="Feng Y."/>
            <person name="Xiao L."/>
        </authorList>
    </citation>
    <scope>NUCLEOTIDE SEQUENCE [LARGE SCALE GENOMIC DNA]</scope>
    <source>
        <strain evidence="1">30847</strain>
    </source>
</reference>
<dbReference type="GeneID" id="92364463"/>
<protein>
    <submittedName>
        <fullName evidence="1">Uncharacterized protein</fullName>
    </submittedName>
</protein>
<evidence type="ECO:0000313" key="1">
    <source>
        <dbReference type="EMBL" id="OII75947.1"/>
    </source>
</evidence>
<dbReference type="RefSeq" id="XP_067067793.1">
    <property type="nucleotide sequence ID" value="XM_067210526.1"/>
</dbReference>
<evidence type="ECO:0000313" key="2">
    <source>
        <dbReference type="Proteomes" id="UP000186804"/>
    </source>
</evidence>
<dbReference type="EMBL" id="LRBS01000072">
    <property type="protein sequence ID" value="OII75947.1"/>
    <property type="molecule type" value="Genomic_DNA"/>
</dbReference>
<sequence>MPIRDIFKRFTMCNIQQLRTINYRSITIGRYFKFGKVLKINLDNNIIFNDRILSKFTRLRNHLQKGTNYLKIRGVNSFNVKRSSIILMTLLIFSGTSFYALHEIKKINQDTILEKCSRILVNSEFEKLINNLLERLFIFILNNENIQERSFSFLNKALSENKNITESLVKILNSEIVQNWLYRTVDEIIDYITTSTEVTEKTALLLFNAINHDIFYDNAQIWCKNIINDHILGDPNIQYNTESDDVQKKVVEWIYHTLSRADMQEYLSLAFWDIIKYSIKYPKFWFREKKLKSSIDNQLDIDYKTNEDNELLSADPILNSNDDKKSNHEREYVELILLLERVMDKIRTNEKFKDLDTSDFNKTDINLHLNAKEIESFYSALITAHKKLINSESSGLLSESNDKGYKLNMRDNSDKSKRIINLNFQDRNINLENSKLYNTSEKLEISRKDGNSENMDNKKVDHFLEVGGDQLKSNKIENFVDFRSFEDLVNFEEF</sequence>
<dbReference type="PANTHER" id="PTHR37935">
    <property type="entry name" value="CHROMOSOME UNDETERMINED SCAFFOLD_14, WHOLE GENOME SHOTGUN SEQUENCE"/>
    <property type="match status" value="1"/>
</dbReference>
<accession>A0A1J4MR80</accession>